<sequence>MPVPGAVLGLSDLRPVFLIWCFGMTLSVLVLFSELNFFRSVWRWCRKTMSSLYSKIPLLYRAFQKEDVKSDGQGRIFAT</sequence>
<keyword evidence="1" id="KW-0472">Membrane</keyword>
<protein>
    <submittedName>
        <fullName evidence="2">Uncharacterized protein</fullName>
    </submittedName>
</protein>
<name>A0A6B0U6N7_IXORI</name>
<evidence type="ECO:0000256" key="1">
    <source>
        <dbReference type="SAM" id="Phobius"/>
    </source>
</evidence>
<evidence type="ECO:0000313" key="2">
    <source>
        <dbReference type="EMBL" id="MXU84225.1"/>
    </source>
</evidence>
<keyword evidence="1" id="KW-1133">Transmembrane helix</keyword>
<organism evidence="2">
    <name type="scientific">Ixodes ricinus</name>
    <name type="common">Common tick</name>
    <name type="synonym">Acarus ricinus</name>
    <dbReference type="NCBI Taxonomy" id="34613"/>
    <lineage>
        <taxon>Eukaryota</taxon>
        <taxon>Metazoa</taxon>
        <taxon>Ecdysozoa</taxon>
        <taxon>Arthropoda</taxon>
        <taxon>Chelicerata</taxon>
        <taxon>Arachnida</taxon>
        <taxon>Acari</taxon>
        <taxon>Parasitiformes</taxon>
        <taxon>Ixodida</taxon>
        <taxon>Ixodoidea</taxon>
        <taxon>Ixodidae</taxon>
        <taxon>Ixodinae</taxon>
        <taxon>Ixodes</taxon>
    </lineage>
</organism>
<dbReference type="EMBL" id="GIFC01002142">
    <property type="protein sequence ID" value="MXU84225.1"/>
    <property type="molecule type" value="Transcribed_RNA"/>
</dbReference>
<reference evidence="2" key="1">
    <citation type="submission" date="2019-12" db="EMBL/GenBank/DDBJ databases">
        <title>An insight into the sialome of adult female Ixodes ricinus ticks feeding for 6 days.</title>
        <authorList>
            <person name="Perner J."/>
            <person name="Ribeiro J.M.C."/>
        </authorList>
    </citation>
    <scope>NUCLEOTIDE SEQUENCE</scope>
    <source>
        <strain evidence="2">Semi-engorged</strain>
        <tissue evidence="2">Salivary glands</tissue>
    </source>
</reference>
<feature type="transmembrane region" description="Helical" evidence="1">
    <location>
        <begin position="17"/>
        <end position="38"/>
    </location>
</feature>
<proteinExistence type="predicted"/>
<accession>A0A6B0U6N7</accession>
<dbReference type="AlphaFoldDB" id="A0A6B0U6N7"/>
<keyword evidence="1" id="KW-0812">Transmembrane</keyword>